<evidence type="ECO:0000313" key="4">
    <source>
        <dbReference type="Proteomes" id="UP001231189"/>
    </source>
</evidence>
<feature type="region of interest" description="Disordered" evidence="1">
    <location>
        <begin position="1"/>
        <end position="20"/>
    </location>
</feature>
<name>A0AAD8VQU6_LOLMU</name>
<dbReference type="EMBL" id="JAUUTY010000006">
    <property type="protein sequence ID" value="KAK1615844.1"/>
    <property type="molecule type" value="Genomic_DNA"/>
</dbReference>
<evidence type="ECO:0000256" key="1">
    <source>
        <dbReference type="SAM" id="MobiDB-lite"/>
    </source>
</evidence>
<dbReference type="Gene3D" id="1.20.1280.50">
    <property type="match status" value="1"/>
</dbReference>
<gene>
    <name evidence="3" type="ORF">QYE76_021361</name>
</gene>
<sequence>MKPSLSRRPSSPAVEPPPLENDDLLDKILIRLPPLPSSLPRASAVCKRWRGLVSTPASSAASVHTTAATIPSPASSSEENNVVLLRTSIGIFTVQLESLQFKKLSQPNFWHSYYPFEGVYTAGI</sequence>
<comment type="caution">
    <text evidence="3">The sequence shown here is derived from an EMBL/GenBank/DDBJ whole genome shotgun (WGS) entry which is preliminary data.</text>
</comment>
<organism evidence="3 4">
    <name type="scientific">Lolium multiflorum</name>
    <name type="common">Italian ryegrass</name>
    <name type="synonym">Lolium perenne subsp. multiflorum</name>
    <dbReference type="NCBI Taxonomy" id="4521"/>
    <lineage>
        <taxon>Eukaryota</taxon>
        <taxon>Viridiplantae</taxon>
        <taxon>Streptophyta</taxon>
        <taxon>Embryophyta</taxon>
        <taxon>Tracheophyta</taxon>
        <taxon>Spermatophyta</taxon>
        <taxon>Magnoliopsida</taxon>
        <taxon>Liliopsida</taxon>
        <taxon>Poales</taxon>
        <taxon>Poaceae</taxon>
        <taxon>BOP clade</taxon>
        <taxon>Pooideae</taxon>
        <taxon>Poodae</taxon>
        <taxon>Poeae</taxon>
        <taxon>Poeae Chloroplast Group 2 (Poeae type)</taxon>
        <taxon>Loliodinae</taxon>
        <taxon>Loliinae</taxon>
        <taxon>Lolium</taxon>
    </lineage>
</organism>
<evidence type="ECO:0000259" key="2">
    <source>
        <dbReference type="Pfam" id="PF00646"/>
    </source>
</evidence>
<reference evidence="3" key="1">
    <citation type="submission" date="2023-07" db="EMBL/GenBank/DDBJ databases">
        <title>A chromosome-level genome assembly of Lolium multiflorum.</title>
        <authorList>
            <person name="Chen Y."/>
            <person name="Copetti D."/>
            <person name="Kolliker R."/>
            <person name="Studer B."/>
        </authorList>
    </citation>
    <scope>NUCLEOTIDE SEQUENCE</scope>
    <source>
        <strain evidence="3">02402/16</strain>
        <tissue evidence="3">Leaf</tissue>
    </source>
</reference>
<proteinExistence type="predicted"/>
<dbReference type="PANTHER" id="PTHR32133">
    <property type="entry name" value="OS07G0120400 PROTEIN"/>
    <property type="match status" value="1"/>
</dbReference>
<dbReference type="Proteomes" id="UP001231189">
    <property type="component" value="Unassembled WGS sequence"/>
</dbReference>
<keyword evidence="4" id="KW-1185">Reference proteome</keyword>
<accession>A0AAD8VQU6</accession>
<dbReference type="SUPFAM" id="SSF81383">
    <property type="entry name" value="F-box domain"/>
    <property type="match status" value="1"/>
</dbReference>
<feature type="domain" description="F-box" evidence="2">
    <location>
        <begin position="22"/>
        <end position="56"/>
    </location>
</feature>
<dbReference type="PANTHER" id="PTHR32133:SF380">
    <property type="entry name" value="OS10G0137700 PROTEIN"/>
    <property type="match status" value="1"/>
</dbReference>
<protein>
    <recommendedName>
        <fullName evidence="2">F-box domain-containing protein</fullName>
    </recommendedName>
</protein>
<dbReference type="InterPro" id="IPR001810">
    <property type="entry name" value="F-box_dom"/>
</dbReference>
<dbReference type="InterPro" id="IPR036047">
    <property type="entry name" value="F-box-like_dom_sf"/>
</dbReference>
<dbReference type="Pfam" id="PF00646">
    <property type="entry name" value="F-box"/>
    <property type="match status" value="1"/>
</dbReference>
<dbReference type="AlphaFoldDB" id="A0AAD8VQU6"/>
<evidence type="ECO:0000313" key="3">
    <source>
        <dbReference type="EMBL" id="KAK1615844.1"/>
    </source>
</evidence>